<reference evidence="3" key="1">
    <citation type="submission" date="2018-01" db="EMBL/GenBank/DDBJ databases">
        <authorList>
            <consortium name="Urmite Genomes"/>
        </authorList>
    </citation>
    <scope>NUCLEOTIDE SEQUENCE [LARGE SCALE GENOMIC DNA]</scope>
    <source>
        <strain evidence="3">AFP003</strain>
    </source>
</reference>
<keyword evidence="4" id="KW-1185">Reference proteome</keyword>
<evidence type="ECO:0008006" key="5">
    <source>
        <dbReference type="Google" id="ProtNLM"/>
    </source>
</evidence>
<dbReference type="AlphaFoldDB" id="A0A2K4YE26"/>
<evidence type="ECO:0000256" key="2">
    <source>
        <dbReference type="SAM" id="SignalP"/>
    </source>
</evidence>
<evidence type="ECO:0000256" key="1">
    <source>
        <dbReference type="SAM" id="MobiDB-lite"/>
    </source>
</evidence>
<feature type="signal peptide" evidence="2">
    <location>
        <begin position="1"/>
        <end position="18"/>
    </location>
</feature>
<evidence type="ECO:0000313" key="4">
    <source>
        <dbReference type="Proteomes" id="UP000236318"/>
    </source>
</evidence>
<name>A0A2K4YE26_9MYCO</name>
<organism evidence="3 4">
    <name type="scientific">Mycobacterium ahvazicum</name>
    <dbReference type="NCBI Taxonomy" id="1964395"/>
    <lineage>
        <taxon>Bacteria</taxon>
        <taxon>Bacillati</taxon>
        <taxon>Actinomycetota</taxon>
        <taxon>Actinomycetes</taxon>
        <taxon>Mycobacteriales</taxon>
        <taxon>Mycobacteriaceae</taxon>
        <taxon>Mycobacterium</taxon>
        <taxon>Mycobacterium simiae complex</taxon>
    </lineage>
</organism>
<comment type="caution">
    <text evidence="3">The sequence shown here is derived from an EMBL/GenBank/DDBJ whole genome shotgun (WGS) entry which is preliminary data.</text>
</comment>
<keyword evidence="2" id="KW-0732">Signal</keyword>
<gene>
    <name evidence="3" type="ORF">MAAFP003_3737</name>
</gene>
<feature type="chain" id="PRO_5039693303" description="PepSY domain-containing protein" evidence="2">
    <location>
        <begin position="19"/>
        <end position="193"/>
    </location>
</feature>
<proteinExistence type="predicted"/>
<evidence type="ECO:0000313" key="3">
    <source>
        <dbReference type="EMBL" id="SOX55055.1"/>
    </source>
</evidence>
<accession>A0A2K4YE26</accession>
<sequence length="193" mass="19858">MRAAVKTVALVCASIAWLAGCGGHSGDSTATSTSATTTKPHSNWTRPAAPPDPQTLLHAGSVAVAAVPNGKLTLIRSQEAGSWRVLVATPDGTNQSMDVSSDGVTLMVGPTPANQSDADKAQTRAWVQAAKLDYRAAAQKILAIIAGASISELSLGDSNGATVWQAVAWDSYIVEHRVTIDAVSGDVIANKQV</sequence>
<feature type="compositionally biased region" description="Low complexity" evidence="1">
    <location>
        <begin position="28"/>
        <end position="38"/>
    </location>
</feature>
<dbReference type="Proteomes" id="UP000236318">
    <property type="component" value="Unassembled WGS sequence"/>
</dbReference>
<feature type="region of interest" description="Disordered" evidence="1">
    <location>
        <begin position="25"/>
        <end position="53"/>
    </location>
</feature>
<protein>
    <recommendedName>
        <fullName evidence="5">PepSY domain-containing protein</fullName>
    </recommendedName>
</protein>
<dbReference type="EMBL" id="FXEG02000003">
    <property type="protein sequence ID" value="SOX55055.1"/>
    <property type="molecule type" value="Genomic_DNA"/>
</dbReference>
<dbReference type="PROSITE" id="PS51257">
    <property type="entry name" value="PROKAR_LIPOPROTEIN"/>
    <property type="match status" value="1"/>
</dbReference>